<name>R7UCT3_CAPTE</name>
<reference evidence="4" key="3">
    <citation type="submission" date="2015-06" db="UniProtKB">
        <authorList>
            <consortium name="EnsemblMetazoa"/>
        </authorList>
    </citation>
    <scope>IDENTIFICATION</scope>
</reference>
<dbReference type="OrthoDB" id="6114198at2759"/>
<dbReference type="EnsemblMetazoa" id="CapteT225993">
    <property type="protein sequence ID" value="CapteP225993"/>
    <property type="gene ID" value="CapteG225993"/>
</dbReference>
<dbReference type="AlphaFoldDB" id="R7UCT3"/>
<evidence type="ECO:0000313" key="4">
    <source>
        <dbReference type="EnsemblMetazoa" id="CapteP225993"/>
    </source>
</evidence>
<evidence type="ECO:0000313" key="3">
    <source>
        <dbReference type="EMBL" id="ELU04195.1"/>
    </source>
</evidence>
<dbReference type="EMBL" id="KB302576">
    <property type="protein sequence ID" value="ELU04195.1"/>
    <property type="molecule type" value="Genomic_DNA"/>
</dbReference>
<feature type="transmembrane region" description="Helical" evidence="2">
    <location>
        <begin position="195"/>
        <end position="218"/>
    </location>
</feature>
<feature type="compositionally biased region" description="Pro residues" evidence="1">
    <location>
        <begin position="63"/>
        <end position="74"/>
    </location>
</feature>
<dbReference type="EMBL" id="AMQN01008250">
    <property type="status" value="NOT_ANNOTATED_CDS"/>
    <property type="molecule type" value="Genomic_DNA"/>
</dbReference>
<keyword evidence="5" id="KW-1185">Reference proteome</keyword>
<keyword evidence="2" id="KW-1133">Transmembrane helix</keyword>
<proteinExistence type="predicted"/>
<dbReference type="OMA" id="YSRMISA"/>
<evidence type="ECO:0000256" key="2">
    <source>
        <dbReference type="SAM" id="Phobius"/>
    </source>
</evidence>
<organism evidence="3">
    <name type="scientific">Capitella teleta</name>
    <name type="common">Polychaete worm</name>
    <dbReference type="NCBI Taxonomy" id="283909"/>
    <lineage>
        <taxon>Eukaryota</taxon>
        <taxon>Metazoa</taxon>
        <taxon>Spiralia</taxon>
        <taxon>Lophotrochozoa</taxon>
        <taxon>Annelida</taxon>
        <taxon>Polychaeta</taxon>
        <taxon>Sedentaria</taxon>
        <taxon>Scolecida</taxon>
        <taxon>Capitellidae</taxon>
        <taxon>Capitella</taxon>
    </lineage>
</organism>
<gene>
    <name evidence="3" type="ORF">CAPTEDRAFT_225993</name>
</gene>
<dbReference type="HOGENOM" id="CLU_621498_0_0_1"/>
<protein>
    <submittedName>
        <fullName evidence="3 4">Uncharacterized protein</fullName>
    </submittedName>
</protein>
<feature type="region of interest" description="Disordered" evidence="1">
    <location>
        <begin position="40"/>
        <end position="92"/>
    </location>
</feature>
<feature type="region of interest" description="Disordered" evidence="1">
    <location>
        <begin position="118"/>
        <end position="178"/>
    </location>
</feature>
<evidence type="ECO:0000256" key="1">
    <source>
        <dbReference type="SAM" id="MobiDB-lite"/>
    </source>
</evidence>
<keyword evidence="2" id="KW-0812">Transmembrane</keyword>
<dbReference type="Proteomes" id="UP000014760">
    <property type="component" value="Unassembled WGS sequence"/>
</dbReference>
<reference evidence="5" key="1">
    <citation type="submission" date="2012-12" db="EMBL/GenBank/DDBJ databases">
        <authorList>
            <person name="Hellsten U."/>
            <person name="Grimwood J."/>
            <person name="Chapman J.A."/>
            <person name="Shapiro H."/>
            <person name="Aerts A."/>
            <person name="Otillar R.P."/>
            <person name="Terry A.Y."/>
            <person name="Boore J.L."/>
            <person name="Simakov O."/>
            <person name="Marletaz F."/>
            <person name="Cho S.-J."/>
            <person name="Edsinger-Gonzales E."/>
            <person name="Havlak P."/>
            <person name="Kuo D.-H."/>
            <person name="Larsson T."/>
            <person name="Lv J."/>
            <person name="Arendt D."/>
            <person name="Savage R."/>
            <person name="Osoegawa K."/>
            <person name="de Jong P."/>
            <person name="Lindberg D.R."/>
            <person name="Seaver E.C."/>
            <person name="Weisblat D.A."/>
            <person name="Putnam N.H."/>
            <person name="Grigoriev I.V."/>
            <person name="Rokhsar D.S."/>
        </authorList>
    </citation>
    <scope>NUCLEOTIDE SEQUENCE</scope>
    <source>
        <strain evidence="5">I ESC-2004</strain>
    </source>
</reference>
<reference evidence="3 5" key="2">
    <citation type="journal article" date="2013" name="Nature">
        <title>Insights into bilaterian evolution from three spiralian genomes.</title>
        <authorList>
            <person name="Simakov O."/>
            <person name="Marletaz F."/>
            <person name="Cho S.J."/>
            <person name="Edsinger-Gonzales E."/>
            <person name="Havlak P."/>
            <person name="Hellsten U."/>
            <person name="Kuo D.H."/>
            <person name="Larsson T."/>
            <person name="Lv J."/>
            <person name="Arendt D."/>
            <person name="Savage R."/>
            <person name="Osoegawa K."/>
            <person name="de Jong P."/>
            <person name="Grimwood J."/>
            <person name="Chapman J.A."/>
            <person name="Shapiro H."/>
            <person name="Aerts A."/>
            <person name="Otillar R.P."/>
            <person name="Terry A.Y."/>
            <person name="Boore J.L."/>
            <person name="Grigoriev I.V."/>
            <person name="Lindberg D.R."/>
            <person name="Seaver E.C."/>
            <person name="Weisblat D.A."/>
            <person name="Putnam N.H."/>
            <person name="Rokhsar D.S."/>
        </authorList>
    </citation>
    <scope>NUCLEOTIDE SEQUENCE</scope>
    <source>
        <strain evidence="3 5">I ESC-2004</strain>
    </source>
</reference>
<sequence>MRDSVAYKKWNESQQSIHSVASSTQLDSCYAQYGPYYVIPDARPDPNRLSDLSSSSNPRGHTPSPPTRSPPWPPVDSYGQSPPPPKMVNLNGRPESVAVQGHEYEELPKYRNVEYDYADPSLQAPPPPSLPGKDSRPPSGCRSVRARPSPDNLADGVDGNQNTYRKRKNPLYESTTERRVSKVDLKHRSNGHARCSCAVGVVALIVALLAFILAVYGITRVEEPEIIAPATSALLISTPYQNQLEEAINMLENLDARYSTLREQGCSQPTHSTTPWFDLSLKLDSQNEKFASVRELEMTVSRQQAVITNLTSQLERVESDTASANSAYAALAAELERVRKMPGPPGAGNLSQCVFNQRLLTIGTPPSSQMTVNTPWVPATENEASNSVILGVECSAINWTQSFLNTAVTAWGQKYRCKCSGPVGDSDSVCLIYYWTCPLIS</sequence>
<keyword evidence="2" id="KW-0472">Membrane</keyword>
<accession>R7UCT3</accession>
<evidence type="ECO:0000313" key="5">
    <source>
        <dbReference type="Proteomes" id="UP000014760"/>
    </source>
</evidence>